<dbReference type="SUPFAM" id="SSF54506">
    <property type="entry name" value="Diaminopimelate epimerase-like"/>
    <property type="match status" value="2"/>
</dbReference>
<feature type="active site" evidence="9">
    <location>
        <position position="72"/>
    </location>
</feature>
<feature type="active site" description="Proton donor" evidence="8">
    <location>
        <position position="72"/>
    </location>
</feature>
<dbReference type="PROSITE" id="PS01326">
    <property type="entry name" value="DAP_EPIMERASE"/>
    <property type="match status" value="1"/>
</dbReference>
<comment type="subcellular location">
    <subcellularLocation>
        <location evidence="8">Cytoplasm</location>
    </subcellularLocation>
</comment>
<keyword evidence="8" id="KW-0963">Cytoplasm</keyword>
<sequence>MIKFEKYHGLGNDFIIFLEDDVKKYNYSELAKQVCHRNFGIGADGMIVVAKSTIGDVRMIFFNADGSEAPMCGNGVRCFSHYVRNNNIVSKDIINVETLAGIIKIETSIRNNKFFAKVNMGSPIFTTKNIPMSIDKEDYILQDITSFDKTFKISSLFMGTTHSVIIVDNIENLDIIKYGSDIENNPLFPKKTNVNFVEVIDNKNIIVKTWERGAGFTYACGTGTCASVVMTHKLNKTENKVTAQLPGGILIIEIIDKSVFMTGPSEKIAEGQYFINLAK</sequence>
<evidence type="ECO:0000256" key="5">
    <source>
        <dbReference type="ARBA" id="ARBA00023154"/>
    </source>
</evidence>
<protein>
    <recommendedName>
        <fullName evidence="3 8">Diaminopimelate epimerase</fullName>
        <shortName evidence="8">DAP epimerase</shortName>
        <ecNumber evidence="3 8">5.1.1.7</ecNumber>
    </recommendedName>
    <alternativeName>
        <fullName evidence="8">PLP-independent amino acid racemase</fullName>
    </alternativeName>
</protein>
<dbReference type="GO" id="GO:0008837">
    <property type="term" value="F:diaminopimelate epimerase activity"/>
    <property type="evidence" value="ECO:0007669"/>
    <property type="project" value="UniProtKB-UniRule"/>
</dbReference>
<evidence type="ECO:0000256" key="6">
    <source>
        <dbReference type="ARBA" id="ARBA00023235"/>
    </source>
</evidence>
<dbReference type="PANTHER" id="PTHR31689:SF0">
    <property type="entry name" value="DIAMINOPIMELATE EPIMERASE"/>
    <property type="match status" value="1"/>
</dbReference>
<comment type="similarity">
    <text evidence="2 8">Belongs to the diaminopimelate epimerase family.</text>
</comment>
<comment type="subunit">
    <text evidence="8">Homodimer.</text>
</comment>
<keyword evidence="5 8" id="KW-0457">Lysine biosynthesis</keyword>
<evidence type="ECO:0000256" key="9">
    <source>
        <dbReference type="PROSITE-ProRule" id="PRU10125"/>
    </source>
</evidence>
<gene>
    <name evidence="8" type="primary">dapF</name>
    <name evidence="10" type="ORF">EV215_0160</name>
</gene>
<organism evidence="10 11">
    <name type="scientific">Hypnocyclicus thermotrophus</name>
    <dbReference type="NCBI Taxonomy" id="1627895"/>
    <lineage>
        <taxon>Bacteria</taxon>
        <taxon>Fusobacteriati</taxon>
        <taxon>Fusobacteriota</taxon>
        <taxon>Fusobacteriia</taxon>
        <taxon>Fusobacteriales</taxon>
        <taxon>Fusobacteriaceae</taxon>
        <taxon>Hypnocyclicus</taxon>
    </lineage>
</organism>
<dbReference type="Gene3D" id="3.10.310.10">
    <property type="entry name" value="Diaminopimelate Epimerase, Chain A, domain 1"/>
    <property type="match status" value="2"/>
</dbReference>
<name>A0AA46E0G3_9FUSO</name>
<dbReference type="RefSeq" id="WP_208320305.1">
    <property type="nucleotide sequence ID" value="NZ_SOBG01000001.1"/>
</dbReference>
<evidence type="ECO:0000256" key="7">
    <source>
        <dbReference type="ARBA" id="ARBA00051712"/>
    </source>
</evidence>
<comment type="catalytic activity">
    <reaction evidence="7 8">
        <text>(2S,6S)-2,6-diaminopimelate = meso-2,6-diaminopimelate</text>
        <dbReference type="Rhea" id="RHEA:15393"/>
        <dbReference type="ChEBI" id="CHEBI:57609"/>
        <dbReference type="ChEBI" id="CHEBI:57791"/>
        <dbReference type="EC" id="5.1.1.7"/>
    </reaction>
</comment>
<feature type="active site" description="Proton acceptor" evidence="8">
    <location>
        <position position="220"/>
    </location>
</feature>
<comment type="function">
    <text evidence="8">Catalyzes the stereoinversion of LL-2,6-diaminopimelate (L,L-DAP) to meso-diaminopimelate (meso-DAP), a precursor of L-lysine and an essential component of the bacterial peptidoglycan.</text>
</comment>
<dbReference type="AlphaFoldDB" id="A0AA46E0G3"/>
<comment type="caution">
    <text evidence="10">The sequence shown here is derived from an EMBL/GenBank/DDBJ whole genome shotgun (WGS) entry which is preliminary data.</text>
</comment>
<dbReference type="Pfam" id="PF01678">
    <property type="entry name" value="DAP_epimerase"/>
    <property type="match status" value="2"/>
</dbReference>
<comment type="pathway">
    <text evidence="1 8">Amino-acid biosynthesis; L-lysine biosynthesis via DAP pathway; DL-2,6-diaminopimelate from LL-2,6-diaminopimelate: step 1/1.</text>
</comment>
<evidence type="ECO:0000256" key="2">
    <source>
        <dbReference type="ARBA" id="ARBA00010219"/>
    </source>
</evidence>
<dbReference type="Proteomes" id="UP000294678">
    <property type="component" value="Unassembled WGS sequence"/>
</dbReference>
<dbReference type="EC" id="5.1.1.7" evidence="3 8"/>
<evidence type="ECO:0000256" key="3">
    <source>
        <dbReference type="ARBA" id="ARBA00013080"/>
    </source>
</evidence>
<evidence type="ECO:0000256" key="4">
    <source>
        <dbReference type="ARBA" id="ARBA00022605"/>
    </source>
</evidence>
<keyword evidence="11" id="KW-1185">Reference proteome</keyword>
<dbReference type="NCBIfam" id="TIGR00652">
    <property type="entry name" value="DapF"/>
    <property type="match status" value="1"/>
</dbReference>
<feature type="site" description="Could be important to modulate the pK values of the two catalytic cysteine residues" evidence="8">
    <location>
        <position position="162"/>
    </location>
</feature>
<dbReference type="PANTHER" id="PTHR31689">
    <property type="entry name" value="DIAMINOPIMELATE EPIMERASE, CHLOROPLASTIC"/>
    <property type="match status" value="1"/>
</dbReference>
<dbReference type="GO" id="GO:0005829">
    <property type="term" value="C:cytosol"/>
    <property type="evidence" value="ECO:0007669"/>
    <property type="project" value="TreeGrafter"/>
</dbReference>
<keyword evidence="4 8" id="KW-0028">Amino-acid biosynthesis</keyword>
<comment type="caution">
    <text evidence="8">Lacks conserved residue(s) required for the propagation of feature annotation.</text>
</comment>
<feature type="binding site" evidence="8">
    <location>
        <position position="12"/>
    </location>
    <ligand>
        <name>substrate</name>
    </ligand>
</feature>
<dbReference type="EMBL" id="SOBG01000001">
    <property type="protein sequence ID" value="TDT72360.1"/>
    <property type="molecule type" value="Genomic_DNA"/>
</dbReference>
<feature type="binding site" evidence="8">
    <location>
        <begin position="73"/>
        <end position="74"/>
    </location>
    <ligand>
        <name>substrate</name>
    </ligand>
</feature>
<feature type="binding site" evidence="8">
    <location>
        <begin position="221"/>
        <end position="222"/>
    </location>
    <ligand>
        <name>substrate</name>
    </ligand>
</feature>
<evidence type="ECO:0000256" key="1">
    <source>
        <dbReference type="ARBA" id="ARBA00005196"/>
    </source>
</evidence>
<dbReference type="InterPro" id="IPR018510">
    <property type="entry name" value="DAP_epimerase_AS"/>
</dbReference>
<reference evidence="10 11" key="1">
    <citation type="submission" date="2019-03" db="EMBL/GenBank/DDBJ databases">
        <title>Genomic Encyclopedia of Type Strains, Phase IV (KMG-IV): sequencing the most valuable type-strain genomes for metagenomic binning, comparative biology and taxonomic classification.</title>
        <authorList>
            <person name="Goeker M."/>
        </authorList>
    </citation>
    <scope>NUCLEOTIDE SEQUENCE [LARGE SCALE GENOMIC DNA]</scope>
    <source>
        <strain evidence="10 11">DSM 100055</strain>
    </source>
</reference>
<dbReference type="InterPro" id="IPR001653">
    <property type="entry name" value="DAP_epimerase_DapF"/>
</dbReference>
<evidence type="ECO:0000313" key="10">
    <source>
        <dbReference type="EMBL" id="TDT72360.1"/>
    </source>
</evidence>
<accession>A0AA46E0G3</accession>
<dbReference type="HAMAP" id="MF_00197">
    <property type="entry name" value="DAP_epimerase"/>
    <property type="match status" value="1"/>
</dbReference>
<evidence type="ECO:0000256" key="8">
    <source>
        <dbReference type="HAMAP-Rule" id="MF_00197"/>
    </source>
</evidence>
<feature type="site" description="Could be important to modulate the pK values of the two catalytic cysteine residues" evidence="8">
    <location>
        <position position="211"/>
    </location>
</feature>
<feature type="binding site" evidence="8">
    <location>
        <begin position="211"/>
        <end position="212"/>
    </location>
    <ligand>
        <name>substrate</name>
    </ligand>
</feature>
<feature type="binding site" evidence="8">
    <location>
        <position position="193"/>
    </location>
    <ligand>
        <name>substrate</name>
    </ligand>
</feature>
<evidence type="ECO:0000313" key="11">
    <source>
        <dbReference type="Proteomes" id="UP000294678"/>
    </source>
</evidence>
<proteinExistence type="inferred from homology"/>
<feature type="binding site" evidence="8">
    <location>
        <position position="63"/>
    </location>
    <ligand>
        <name>substrate</name>
    </ligand>
</feature>
<dbReference type="GO" id="GO:0009089">
    <property type="term" value="P:lysine biosynthetic process via diaminopimelate"/>
    <property type="evidence" value="ECO:0007669"/>
    <property type="project" value="UniProtKB-UniRule"/>
</dbReference>
<keyword evidence="6 8" id="KW-0413">Isomerase</keyword>